<dbReference type="AlphaFoldDB" id="A0A2T1F4U6"/>
<evidence type="ECO:0000313" key="3">
    <source>
        <dbReference type="Proteomes" id="UP000238937"/>
    </source>
</evidence>
<keyword evidence="1" id="KW-0812">Transmembrane</keyword>
<feature type="transmembrane region" description="Helical" evidence="1">
    <location>
        <begin position="16"/>
        <end position="39"/>
    </location>
</feature>
<comment type="caution">
    <text evidence="2">The sequence shown here is derived from an EMBL/GenBank/DDBJ whole genome shotgun (WGS) entry which is preliminary data.</text>
</comment>
<dbReference type="EMBL" id="PVWO01000741">
    <property type="protein sequence ID" value="PSB40023.1"/>
    <property type="molecule type" value="Genomic_DNA"/>
</dbReference>
<feature type="transmembrane region" description="Helical" evidence="1">
    <location>
        <begin position="126"/>
        <end position="145"/>
    </location>
</feature>
<evidence type="ECO:0000256" key="1">
    <source>
        <dbReference type="SAM" id="Phobius"/>
    </source>
</evidence>
<sequence length="149" mass="16247">MVETERSPGLNRQQHLLIAAAIWILVGTGLLIMGCIFWFHFPYLGFVDREHIGFGSLALAVGLLKGKFILEKTAARTIERADALTETNPLKSIIQMFGGKTIALILSMMGIGIILRAAGVSFEIRGLIYIAVGTALLWSCQKYLVAARG</sequence>
<keyword evidence="3" id="KW-1185">Reference proteome</keyword>
<gene>
    <name evidence="2" type="ORF">C7B77_28850</name>
</gene>
<name>A0A2T1F4U6_9CYAN</name>
<proteinExistence type="predicted"/>
<feature type="transmembrane region" description="Helical" evidence="1">
    <location>
        <begin position="101"/>
        <end position="120"/>
    </location>
</feature>
<keyword evidence="1" id="KW-1133">Transmembrane helix</keyword>
<reference evidence="2 3" key="1">
    <citation type="submission" date="2018-03" db="EMBL/GenBank/DDBJ databases">
        <title>The ancient ancestry and fast evolution of plastids.</title>
        <authorList>
            <person name="Moore K.R."/>
            <person name="Magnabosco C."/>
            <person name="Momper L."/>
            <person name="Gold D.A."/>
            <person name="Bosak T."/>
            <person name="Fournier G.P."/>
        </authorList>
    </citation>
    <scope>NUCLEOTIDE SEQUENCE [LARGE SCALE GENOMIC DNA]</scope>
    <source>
        <strain evidence="2 3">CCALA 037</strain>
    </source>
</reference>
<accession>A0A2T1F4U6</accession>
<keyword evidence="1" id="KW-0472">Membrane</keyword>
<dbReference type="OrthoDB" id="572714at2"/>
<organism evidence="2 3">
    <name type="scientific">Chamaesiphon polymorphus CCALA 037</name>
    <dbReference type="NCBI Taxonomy" id="2107692"/>
    <lineage>
        <taxon>Bacteria</taxon>
        <taxon>Bacillati</taxon>
        <taxon>Cyanobacteriota</taxon>
        <taxon>Cyanophyceae</taxon>
        <taxon>Gomontiellales</taxon>
        <taxon>Chamaesiphonaceae</taxon>
        <taxon>Chamaesiphon</taxon>
    </lineage>
</organism>
<dbReference type="PROSITE" id="PS51257">
    <property type="entry name" value="PROKAR_LIPOPROTEIN"/>
    <property type="match status" value="1"/>
</dbReference>
<dbReference type="Proteomes" id="UP000238937">
    <property type="component" value="Unassembled WGS sequence"/>
</dbReference>
<feature type="transmembrane region" description="Helical" evidence="1">
    <location>
        <begin position="51"/>
        <end position="70"/>
    </location>
</feature>
<evidence type="ECO:0000313" key="2">
    <source>
        <dbReference type="EMBL" id="PSB40023.1"/>
    </source>
</evidence>
<protein>
    <submittedName>
        <fullName evidence="2">Uncharacterized protein</fullName>
    </submittedName>
</protein>